<sequence length="290" mass="32398">MAVLPGVRLHSPNLLLGERCWDRSVGGMTCCRTNTTGPHMCVYLEFDEEMTLEHALTSLLPNTWCADLIEQKNLRKPEYKQTCTREFELYRNRLVDLLAVARGPRRGKSPPCSPKLNLRPGESGAQVDNLSEEEVQDAMQLKRLLYRGSAVRSTAPNALNVESSRSHLIFTIKVTTIDGPEQLTGKLVLCDLGGSERLKKSEATGEQLKEAIEINRSLTALGDVIEAVAERKRQVPYRNHKLTQLLQDSLGGTAKTLMFVNCSPARAMSLNYALRAKRVVNVPRKVWASR</sequence>
<organism evidence="4 5">
    <name type="scientific">Durusdinium trenchii</name>
    <dbReference type="NCBI Taxonomy" id="1381693"/>
    <lineage>
        <taxon>Eukaryota</taxon>
        <taxon>Sar</taxon>
        <taxon>Alveolata</taxon>
        <taxon>Dinophyceae</taxon>
        <taxon>Suessiales</taxon>
        <taxon>Symbiodiniaceae</taxon>
        <taxon>Durusdinium</taxon>
    </lineage>
</organism>
<feature type="region of interest" description="Disordered" evidence="2">
    <location>
        <begin position="104"/>
        <end position="127"/>
    </location>
</feature>
<dbReference type="PANTHER" id="PTHR47972">
    <property type="entry name" value="KINESIN-LIKE PROTEIN KLP-3"/>
    <property type="match status" value="1"/>
</dbReference>
<dbReference type="EMBL" id="CAXAMN010002224">
    <property type="protein sequence ID" value="CAK8998529.1"/>
    <property type="molecule type" value="Genomic_DNA"/>
</dbReference>
<protein>
    <recommendedName>
        <fullName evidence="3">Kinesin motor domain-containing protein</fullName>
    </recommendedName>
</protein>
<dbReference type="Pfam" id="PF00225">
    <property type="entry name" value="Kinesin"/>
    <property type="match status" value="1"/>
</dbReference>
<dbReference type="InterPro" id="IPR001752">
    <property type="entry name" value="Kinesin_motor_dom"/>
</dbReference>
<keyword evidence="5" id="KW-1185">Reference proteome</keyword>
<dbReference type="InterPro" id="IPR036961">
    <property type="entry name" value="Kinesin_motor_dom_sf"/>
</dbReference>
<accession>A0ABP0IB65</accession>
<comment type="similarity">
    <text evidence="1">Belongs to the TRAFAC class myosin-kinesin ATPase superfamily. Kinesin family.</text>
</comment>
<feature type="domain" description="Kinesin motor" evidence="3">
    <location>
        <begin position="1"/>
        <end position="286"/>
    </location>
</feature>
<comment type="caution">
    <text evidence="1">Lacks conserved residue(s) required for the propagation of feature annotation.</text>
</comment>
<dbReference type="SUPFAM" id="SSF52540">
    <property type="entry name" value="P-loop containing nucleoside triphosphate hydrolases"/>
    <property type="match status" value="1"/>
</dbReference>
<comment type="caution">
    <text evidence="4">The sequence shown here is derived from an EMBL/GenBank/DDBJ whole genome shotgun (WGS) entry which is preliminary data.</text>
</comment>
<proteinExistence type="inferred from homology"/>
<dbReference type="Gene3D" id="3.40.850.10">
    <property type="entry name" value="Kinesin motor domain"/>
    <property type="match status" value="1"/>
</dbReference>
<dbReference type="PRINTS" id="PR00380">
    <property type="entry name" value="KINESINHEAVY"/>
</dbReference>
<dbReference type="Proteomes" id="UP001642484">
    <property type="component" value="Unassembled WGS sequence"/>
</dbReference>
<evidence type="ECO:0000313" key="4">
    <source>
        <dbReference type="EMBL" id="CAK8998529.1"/>
    </source>
</evidence>
<evidence type="ECO:0000256" key="2">
    <source>
        <dbReference type="SAM" id="MobiDB-lite"/>
    </source>
</evidence>
<evidence type="ECO:0000259" key="3">
    <source>
        <dbReference type="PROSITE" id="PS50067"/>
    </source>
</evidence>
<evidence type="ECO:0000256" key="1">
    <source>
        <dbReference type="PROSITE-ProRule" id="PRU00283"/>
    </source>
</evidence>
<name>A0ABP0IB65_9DINO</name>
<dbReference type="PROSITE" id="PS50067">
    <property type="entry name" value="KINESIN_MOTOR_2"/>
    <property type="match status" value="1"/>
</dbReference>
<evidence type="ECO:0000313" key="5">
    <source>
        <dbReference type="Proteomes" id="UP001642484"/>
    </source>
</evidence>
<dbReference type="InterPro" id="IPR027417">
    <property type="entry name" value="P-loop_NTPase"/>
</dbReference>
<gene>
    <name evidence="4" type="ORF">CCMP2556_LOCUS5286</name>
</gene>
<reference evidence="4 5" key="1">
    <citation type="submission" date="2024-02" db="EMBL/GenBank/DDBJ databases">
        <authorList>
            <person name="Chen Y."/>
            <person name="Shah S."/>
            <person name="Dougan E. K."/>
            <person name="Thang M."/>
            <person name="Chan C."/>
        </authorList>
    </citation>
    <scope>NUCLEOTIDE SEQUENCE [LARGE SCALE GENOMIC DNA]</scope>
</reference>
<dbReference type="SMART" id="SM00129">
    <property type="entry name" value="KISc"/>
    <property type="match status" value="1"/>
</dbReference>
<dbReference type="InterPro" id="IPR027640">
    <property type="entry name" value="Kinesin-like_fam"/>
</dbReference>